<dbReference type="RefSeq" id="WP_379230142.1">
    <property type="nucleotide sequence ID" value="NZ_JBHSTE010000001.1"/>
</dbReference>
<dbReference type="SUPFAM" id="SSF102405">
    <property type="entry name" value="MCP/YpsA-like"/>
    <property type="match status" value="1"/>
</dbReference>
<comment type="caution">
    <text evidence="3">The sequence shown here is derived from an EMBL/GenBank/DDBJ whole genome shotgun (WGS) entry which is preliminary data.</text>
</comment>
<dbReference type="PANTHER" id="PTHR43022">
    <property type="entry name" value="PROTEIN SMF"/>
    <property type="match status" value="1"/>
</dbReference>
<keyword evidence="4" id="KW-1185">Reference proteome</keyword>
<name>A0ABW1V0G1_9BACL</name>
<dbReference type="InterPro" id="IPR057666">
    <property type="entry name" value="DrpA_SLOG"/>
</dbReference>
<reference evidence="4" key="1">
    <citation type="journal article" date="2019" name="Int. J. Syst. Evol. Microbiol.">
        <title>The Global Catalogue of Microorganisms (GCM) 10K type strain sequencing project: providing services to taxonomists for standard genome sequencing and annotation.</title>
        <authorList>
            <consortium name="The Broad Institute Genomics Platform"/>
            <consortium name="The Broad Institute Genome Sequencing Center for Infectious Disease"/>
            <person name="Wu L."/>
            <person name="Ma J."/>
        </authorList>
    </citation>
    <scope>NUCLEOTIDE SEQUENCE [LARGE SCALE GENOMIC DNA]</scope>
    <source>
        <strain evidence="4">PCU 280</strain>
    </source>
</reference>
<organism evidence="3 4">
    <name type="scientific">Paenibacillus septentrionalis</name>
    <dbReference type="NCBI Taxonomy" id="429342"/>
    <lineage>
        <taxon>Bacteria</taxon>
        <taxon>Bacillati</taxon>
        <taxon>Bacillota</taxon>
        <taxon>Bacilli</taxon>
        <taxon>Bacillales</taxon>
        <taxon>Paenibacillaceae</taxon>
        <taxon>Paenibacillus</taxon>
    </lineage>
</organism>
<protein>
    <submittedName>
        <fullName evidence="3">DNA-processing protein DprA</fullName>
    </submittedName>
</protein>
<evidence type="ECO:0000313" key="4">
    <source>
        <dbReference type="Proteomes" id="UP001596233"/>
    </source>
</evidence>
<dbReference type="Gene3D" id="3.40.50.450">
    <property type="match status" value="1"/>
</dbReference>
<evidence type="ECO:0000313" key="3">
    <source>
        <dbReference type="EMBL" id="MFC6331180.1"/>
    </source>
</evidence>
<evidence type="ECO:0000259" key="2">
    <source>
        <dbReference type="Pfam" id="PF02481"/>
    </source>
</evidence>
<dbReference type="Pfam" id="PF02481">
    <property type="entry name" value="DNA_processg_A"/>
    <property type="match status" value="1"/>
</dbReference>
<dbReference type="PANTHER" id="PTHR43022:SF1">
    <property type="entry name" value="PROTEIN SMF"/>
    <property type="match status" value="1"/>
</dbReference>
<dbReference type="EMBL" id="JBHSTE010000001">
    <property type="protein sequence ID" value="MFC6331180.1"/>
    <property type="molecule type" value="Genomic_DNA"/>
</dbReference>
<proteinExistence type="inferred from homology"/>
<gene>
    <name evidence="3" type="primary">dprA</name>
    <name evidence="3" type="ORF">ACFP56_00980</name>
</gene>
<dbReference type="Proteomes" id="UP001596233">
    <property type="component" value="Unassembled WGS sequence"/>
</dbReference>
<dbReference type="InterPro" id="IPR003488">
    <property type="entry name" value="DprA"/>
</dbReference>
<sequence>MNKLQLKHFVIEVMKQQGAGWHTVHKLIEHHYIEQEKWTLEELQALGFSKKLSASLIHFQQTYSYPEQDELLEMEAGLSFQSISIWDDEYPELLKHIAQPPWVLFVKGRTELLGREAAAIVGTRYPTSYGARCTKQFSRDFSLAGLTIVSGFANGVDTIAHTEAINTEASTIAILPCAITQCYPAHNFALYEQTAEQGLLISESMVAAPIHPGQFHQRNRIIAGLSRATIIIEGEMKSGSMITARHAMDMDRELFAVPGSIYSQKSNGPNFLIEKGYARMLLSSQQLFEELSWLKKDVNRYDASNEPALQETHRQESTLTEEEQVIYSYIKEQPRSINEIHEHTLIPFGHLNVLLLHLCIKQFIELQPGSIYIAL</sequence>
<comment type="similarity">
    <text evidence="1">Belongs to the DprA/Smf family.</text>
</comment>
<accession>A0ABW1V0G1</accession>
<feature type="domain" description="Smf/DprA SLOG" evidence="2">
    <location>
        <begin position="83"/>
        <end position="291"/>
    </location>
</feature>
<dbReference type="NCBIfam" id="TIGR00732">
    <property type="entry name" value="dprA"/>
    <property type="match status" value="1"/>
</dbReference>
<evidence type="ECO:0000256" key="1">
    <source>
        <dbReference type="ARBA" id="ARBA00006525"/>
    </source>
</evidence>